<evidence type="ECO:0000259" key="10">
    <source>
        <dbReference type="Pfam" id="PF09334"/>
    </source>
</evidence>
<dbReference type="Gene3D" id="1.10.730.10">
    <property type="entry name" value="Isoleucyl-tRNA Synthetase, Domain 1"/>
    <property type="match status" value="1"/>
</dbReference>
<evidence type="ECO:0000256" key="8">
    <source>
        <dbReference type="SAM" id="MobiDB-lite"/>
    </source>
</evidence>
<dbReference type="Pfam" id="PF19303">
    <property type="entry name" value="Anticodon_3"/>
    <property type="match status" value="1"/>
</dbReference>
<protein>
    <recommendedName>
        <fullName evidence="1">methionine--tRNA ligase</fullName>
        <ecNumber evidence="1">6.1.1.10</ecNumber>
    </recommendedName>
</protein>
<feature type="region of interest" description="Disordered" evidence="8">
    <location>
        <begin position="509"/>
        <end position="548"/>
    </location>
</feature>
<name>A0ABR1FRF5_AURAN</name>
<evidence type="ECO:0000256" key="7">
    <source>
        <dbReference type="RuleBase" id="RU363039"/>
    </source>
</evidence>
<dbReference type="EMBL" id="JBBJCI010000285">
    <property type="protein sequence ID" value="KAK7236234.1"/>
    <property type="molecule type" value="Genomic_DNA"/>
</dbReference>
<dbReference type="InterPro" id="IPR023457">
    <property type="entry name" value="Met-tRNA_synth_2"/>
</dbReference>
<dbReference type="CDD" id="cd07957">
    <property type="entry name" value="Anticodon_Ia_Met"/>
    <property type="match status" value="1"/>
</dbReference>
<reference evidence="12 13" key="1">
    <citation type="submission" date="2024-03" db="EMBL/GenBank/DDBJ databases">
        <title>Aureococcus anophagefferens CCMP1851 and Kratosvirus quantuckense: Draft genome of a second virus-susceptible host strain in the model system.</title>
        <authorList>
            <person name="Chase E."/>
            <person name="Truchon A.R."/>
            <person name="Schepens W."/>
            <person name="Wilhelm S.W."/>
        </authorList>
    </citation>
    <scope>NUCLEOTIDE SEQUENCE [LARGE SCALE GENOMIC DNA]</scope>
    <source>
        <strain evidence="12 13">CCMP1851</strain>
    </source>
</reference>
<gene>
    <name evidence="12" type="primary">MSM1</name>
    <name evidence="12" type="ORF">SO694_00061020</name>
</gene>
<proteinExistence type="inferred from homology"/>
<dbReference type="Pfam" id="PF09334">
    <property type="entry name" value="tRNA-synt_1g"/>
    <property type="match status" value="2"/>
</dbReference>
<organism evidence="12 13">
    <name type="scientific">Aureococcus anophagefferens</name>
    <name type="common">Harmful bloom alga</name>
    <dbReference type="NCBI Taxonomy" id="44056"/>
    <lineage>
        <taxon>Eukaryota</taxon>
        <taxon>Sar</taxon>
        <taxon>Stramenopiles</taxon>
        <taxon>Ochrophyta</taxon>
        <taxon>Pelagophyceae</taxon>
        <taxon>Pelagomonadales</taxon>
        <taxon>Pelagomonadaceae</taxon>
        <taxon>Aureococcus</taxon>
    </lineage>
</organism>
<evidence type="ECO:0000256" key="2">
    <source>
        <dbReference type="ARBA" id="ARBA00022598"/>
    </source>
</evidence>
<feature type="domain" description="Methionyl-tRNA synthetase anticodon-binding" evidence="11">
    <location>
        <begin position="412"/>
        <end position="542"/>
    </location>
</feature>
<keyword evidence="6 7" id="KW-0030">Aminoacyl-tRNA synthetase</keyword>
<feature type="domain" description="Methionyl/Leucyl tRNA synthetase" evidence="10">
    <location>
        <begin position="39"/>
        <end position="179"/>
    </location>
</feature>
<dbReference type="EC" id="6.1.1.10" evidence="1"/>
<keyword evidence="13" id="KW-1185">Reference proteome</keyword>
<dbReference type="PANTHER" id="PTHR43326:SF1">
    <property type="entry name" value="METHIONINE--TRNA LIGASE, MITOCHONDRIAL"/>
    <property type="match status" value="1"/>
</dbReference>
<evidence type="ECO:0000259" key="11">
    <source>
        <dbReference type="Pfam" id="PF19303"/>
    </source>
</evidence>
<dbReference type="InterPro" id="IPR009080">
    <property type="entry name" value="tRNAsynth_Ia_anticodon-bd"/>
</dbReference>
<keyword evidence="3 7" id="KW-0547">Nucleotide-binding</keyword>
<evidence type="ECO:0000256" key="4">
    <source>
        <dbReference type="ARBA" id="ARBA00022840"/>
    </source>
</evidence>
<keyword evidence="4 7" id="KW-0067">ATP-binding</keyword>
<dbReference type="InterPro" id="IPR041872">
    <property type="entry name" value="Anticodon_Met"/>
</dbReference>
<evidence type="ECO:0000256" key="1">
    <source>
        <dbReference type="ARBA" id="ARBA00012838"/>
    </source>
</evidence>
<evidence type="ECO:0000313" key="12">
    <source>
        <dbReference type="EMBL" id="KAK7236234.1"/>
    </source>
</evidence>
<dbReference type="PRINTS" id="PR01041">
    <property type="entry name" value="TRNASYNTHMET"/>
</dbReference>
<evidence type="ECO:0000313" key="13">
    <source>
        <dbReference type="Proteomes" id="UP001363151"/>
    </source>
</evidence>
<dbReference type="InterPro" id="IPR033911">
    <property type="entry name" value="MetRS_core"/>
</dbReference>
<dbReference type="Gene3D" id="3.40.50.620">
    <property type="entry name" value="HUPs"/>
    <property type="match status" value="1"/>
</dbReference>
<sequence>MRARLLMLASLARAFRAPAARNVRSSLRAVATEEKPPFYCTTPIYYVNAAPHIGHAYTSVACDAAVRFAKLDGRRAMLVTGTDEHGEKVEESAKAKGVAPLDFATEVSATFRDLAESFDVDFDRFVRTTEPAHARAVEKLWKALEANGMIYLGSYEGWYCVRDECYYTESELVDGKAPTGADVEWKAKEPSYFFKLSAFREKLIDLYEGDEDALGPKSRRNEVLSFLKGEELRDLSISRTTFKWGLSVPGDDDHVIYVWVDALANYLTALGYGDDDDEWRDMWAGATHVVGKDILRFHAVYWPALLLAADLPPPKKIFAHGWWTKDGAKISKSLGNVVVPAELLADYGVDATRYFLLSEVPFGGDGDFSRTAMLAAANGFLANAVGNLCQRCCAMIAKNCGGAAPALPDEPTDDDAALLAAARGLGDAMRPHADALRLDGALSEVEAVVRAANRYFDRNEPWKLRKSDPERMGDVLAVSLETLRCIAIAYQPFMPDAAGRMLALLGVAEGPDRAPSGAPGGASGGAALPPKPVFPRIEDDEGAEGPRS</sequence>
<feature type="signal peptide" evidence="9">
    <location>
        <begin position="1"/>
        <end position="19"/>
    </location>
</feature>
<keyword evidence="9" id="KW-0732">Signal</keyword>
<evidence type="ECO:0000256" key="5">
    <source>
        <dbReference type="ARBA" id="ARBA00022917"/>
    </source>
</evidence>
<dbReference type="CDD" id="cd00814">
    <property type="entry name" value="MetRS_core"/>
    <property type="match status" value="1"/>
</dbReference>
<dbReference type="HAMAP" id="MF_01228">
    <property type="entry name" value="Met_tRNA_synth_type2"/>
    <property type="match status" value="1"/>
</dbReference>
<accession>A0ABR1FRF5</accession>
<evidence type="ECO:0000256" key="9">
    <source>
        <dbReference type="SAM" id="SignalP"/>
    </source>
</evidence>
<feature type="chain" id="PRO_5045988057" description="methionine--tRNA ligase" evidence="9">
    <location>
        <begin position="20"/>
        <end position="548"/>
    </location>
</feature>
<comment type="similarity">
    <text evidence="7">Belongs to the class-I aminoacyl-tRNA synthetase family.</text>
</comment>
<dbReference type="InterPro" id="IPR015413">
    <property type="entry name" value="Methionyl/Leucyl_tRNA_Synth"/>
</dbReference>
<feature type="domain" description="Methionyl/Leucyl tRNA synthetase" evidence="10">
    <location>
        <begin position="181"/>
        <end position="392"/>
    </location>
</feature>
<dbReference type="SUPFAM" id="SSF52374">
    <property type="entry name" value="Nucleotidylyl transferase"/>
    <property type="match status" value="1"/>
</dbReference>
<dbReference type="InterPro" id="IPR014729">
    <property type="entry name" value="Rossmann-like_a/b/a_fold"/>
</dbReference>
<comment type="caution">
    <text evidence="12">The sequence shown here is derived from an EMBL/GenBank/DDBJ whole genome shotgun (WGS) entry which is preliminary data.</text>
</comment>
<keyword evidence="5 7" id="KW-0648">Protein biosynthesis</keyword>
<dbReference type="PANTHER" id="PTHR43326">
    <property type="entry name" value="METHIONYL-TRNA SYNTHETASE"/>
    <property type="match status" value="1"/>
</dbReference>
<feature type="compositionally biased region" description="Acidic residues" evidence="8">
    <location>
        <begin position="538"/>
        <end position="548"/>
    </location>
</feature>
<keyword evidence="2 7" id="KW-0436">Ligase</keyword>
<evidence type="ECO:0000256" key="6">
    <source>
        <dbReference type="ARBA" id="ARBA00023146"/>
    </source>
</evidence>
<dbReference type="SUPFAM" id="SSF47323">
    <property type="entry name" value="Anticodon-binding domain of a subclass of class I aminoacyl-tRNA synthetases"/>
    <property type="match status" value="1"/>
</dbReference>
<dbReference type="Gene3D" id="2.170.220.10">
    <property type="match status" value="1"/>
</dbReference>
<evidence type="ECO:0000256" key="3">
    <source>
        <dbReference type="ARBA" id="ARBA00022741"/>
    </source>
</evidence>
<dbReference type="Proteomes" id="UP001363151">
    <property type="component" value="Unassembled WGS sequence"/>
</dbReference>